<dbReference type="AlphaFoldDB" id="A0ABD0R698"/>
<evidence type="ECO:0000313" key="2">
    <source>
        <dbReference type="EMBL" id="KAL0194062.1"/>
    </source>
</evidence>
<feature type="compositionally biased region" description="Polar residues" evidence="1">
    <location>
        <begin position="45"/>
        <end position="60"/>
    </location>
</feature>
<organism evidence="2 3">
    <name type="scientific">Cirrhinus mrigala</name>
    <name type="common">Mrigala</name>
    <dbReference type="NCBI Taxonomy" id="683832"/>
    <lineage>
        <taxon>Eukaryota</taxon>
        <taxon>Metazoa</taxon>
        <taxon>Chordata</taxon>
        <taxon>Craniata</taxon>
        <taxon>Vertebrata</taxon>
        <taxon>Euteleostomi</taxon>
        <taxon>Actinopterygii</taxon>
        <taxon>Neopterygii</taxon>
        <taxon>Teleostei</taxon>
        <taxon>Ostariophysi</taxon>
        <taxon>Cypriniformes</taxon>
        <taxon>Cyprinidae</taxon>
        <taxon>Labeoninae</taxon>
        <taxon>Labeonini</taxon>
        <taxon>Cirrhinus</taxon>
    </lineage>
</organism>
<gene>
    <name evidence="2" type="ORF">M9458_012358</name>
</gene>
<reference evidence="2 3" key="1">
    <citation type="submission" date="2024-05" db="EMBL/GenBank/DDBJ databases">
        <title>Genome sequencing and assembly of Indian major carp, Cirrhinus mrigala (Hamilton, 1822).</title>
        <authorList>
            <person name="Mohindra V."/>
            <person name="Chowdhury L.M."/>
            <person name="Lal K."/>
            <person name="Jena J.K."/>
        </authorList>
    </citation>
    <scope>NUCLEOTIDE SEQUENCE [LARGE SCALE GENOMIC DNA]</scope>
    <source>
        <strain evidence="2">CM1030</strain>
        <tissue evidence="2">Blood</tissue>
    </source>
</reference>
<keyword evidence="3" id="KW-1185">Reference proteome</keyword>
<evidence type="ECO:0000313" key="3">
    <source>
        <dbReference type="Proteomes" id="UP001529510"/>
    </source>
</evidence>
<dbReference type="Proteomes" id="UP001529510">
    <property type="component" value="Unassembled WGS sequence"/>
</dbReference>
<comment type="caution">
    <text evidence="2">The sequence shown here is derived from an EMBL/GenBank/DDBJ whole genome shotgun (WGS) entry which is preliminary data.</text>
</comment>
<protein>
    <submittedName>
        <fullName evidence="2">Uncharacterized protein</fullName>
    </submittedName>
</protein>
<name>A0ABD0R698_CIRMR</name>
<feature type="non-terminal residue" evidence="2">
    <location>
        <position position="1"/>
    </location>
</feature>
<evidence type="ECO:0000256" key="1">
    <source>
        <dbReference type="SAM" id="MobiDB-lite"/>
    </source>
</evidence>
<feature type="region of interest" description="Disordered" evidence="1">
    <location>
        <begin position="89"/>
        <end position="109"/>
    </location>
</feature>
<dbReference type="EMBL" id="JAMKFB020000005">
    <property type="protein sequence ID" value="KAL0194062.1"/>
    <property type="molecule type" value="Genomic_DNA"/>
</dbReference>
<proteinExistence type="predicted"/>
<feature type="region of interest" description="Disordered" evidence="1">
    <location>
        <begin position="1"/>
        <end position="60"/>
    </location>
</feature>
<accession>A0ABD0R698</accession>
<feature type="compositionally biased region" description="Low complexity" evidence="1">
    <location>
        <begin position="1"/>
        <end position="19"/>
    </location>
</feature>
<sequence>LYHQTSSESSESNESSSSEEVPELRTTLKPVELNTLGPETRGDNPPQTNNATTQPSLAQTTPVPFLIGQEVVEFDLNISFVPLEPVVPTSPPQNYDVTHHNLPEEITFN</sequence>